<evidence type="ECO:0000313" key="2">
    <source>
        <dbReference type="EMBL" id="MFC7421757.1"/>
    </source>
</evidence>
<feature type="transmembrane region" description="Helical" evidence="1">
    <location>
        <begin position="58"/>
        <end position="76"/>
    </location>
</feature>
<feature type="transmembrane region" description="Helical" evidence="1">
    <location>
        <begin position="12"/>
        <end position="30"/>
    </location>
</feature>
<gene>
    <name evidence="2" type="ORF">ACFQNF_18010</name>
</gene>
<name>A0ABW2R1E8_9NEIS</name>
<accession>A0ABW2R1E8</accession>
<keyword evidence="1" id="KW-0472">Membrane</keyword>
<protein>
    <submittedName>
        <fullName evidence="2">Uncharacterized protein</fullName>
    </submittedName>
</protein>
<keyword evidence="1" id="KW-0812">Transmembrane</keyword>
<evidence type="ECO:0000313" key="3">
    <source>
        <dbReference type="Proteomes" id="UP001596473"/>
    </source>
</evidence>
<keyword evidence="1" id="KW-1133">Transmembrane helix</keyword>
<dbReference type="EMBL" id="JBHTBQ010000044">
    <property type="protein sequence ID" value="MFC7421757.1"/>
    <property type="molecule type" value="Genomic_DNA"/>
</dbReference>
<evidence type="ECO:0000256" key="1">
    <source>
        <dbReference type="SAM" id="Phobius"/>
    </source>
</evidence>
<keyword evidence="3" id="KW-1185">Reference proteome</keyword>
<dbReference type="Proteomes" id="UP001596473">
    <property type="component" value="Unassembled WGS sequence"/>
</dbReference>
<sequence length="134" mass="15607">MRQTIIRADPNNFYVSSAAAFYILYFFLCYKHRHHWRTSKYLKLFIKGLDMKTNMRKLSMAIAFITGISANSFAALPPKYLEIKDFKKCLQEKEIDSYRIVCMPKKKLAACPRASWKQLNALTENDKIPACGQK</sequence>
<reference evidence="3" key="1">
    <citation type="journal article" date="2019" name="Int. J. Syst. Evol. Microbiol.">
        <title>The Global Catalogue of Microorganisms (GCM) 10K type strain sequencing project: providing services to taxonomists for standard genome sequencing and annotation.</title>
        <authorList>
            <consortium name="The Broad Institute Genomics Platform"/>
            <consortium name="The Broad Institute Genome Sequencing Center for Infectious Disease"/>
            <person name="Wu L."/>
            <person name="Ma J."/>
        </authorList>
    </citation>
    <scope>NUCLEOTIDE SEQUENCE [LARGE SCALE GENOMIC DNA]</scope>
    <source>
        <strain evidence="3">CCUG 62945</strain>
    </source>
</reference>
<comment type="caution">
    <text evidence="2">The sequence shown here is derived from an EMBL/GenBank/DDBJ whole genome shotgun (WGS) entry which is preliminary data.</text>
</comment>
<proteinExistence type="predicted"/>
<organism evidence="2 3">
    <name type="scientific">Iodobacter arcticus</name>
    <dbReference type="NCBI Taxonomy" id="590593"/>
    <lineage>
        <taxon>Bacteria</taxon>
        <taxon>Pseudomonadati</taxon>
        <taxon>Pseudomonadota</taxon>
        <taxon>Betaproteobacteria</taxon>
        <taxon>Neisseriales</taxon>
        <taxon>Chitinibacteraceae</taxon>
        <taxon>Iodobacter</taxon>
    </lineage>
</organism>
<dbReference type="RefSeq" id="WP_380189316.1">
    <property type="nucleotide sequence ID" value="NZ_JBHTBQ010000044.1"/>
</dbReference>